<reference evidence="3 4" key="1">
    <citation type="submission" date="2020-04" db="EMBL/GenBank/DDBJ databases">
        <title>MicrobeNet Type strains.</title>
        <authorList>
            <person name="Nicholson A.C."/>
        </authorList>
    </citation>
    <scope>NUCLEOTIDE SEQUENCE [LARGE SCALE GENOMIC DNA]</scope>
    <source>
        <strain evidence="3 4">ATCC BAA-277</strain>
    </source>
</reference>
<dbReference type="SUPFAM" id="SSF55874">
    <property type="entry name" value="ATPase domain of HSP90 chaperone/DNA topoisomerase II/histidine kinase"/>
    <property type="match status" value="1"/>
</dbReference>
<keyword evidence="1" id="KW-0723">Serine/threonine-protein kinase</keyword>
<gene>
    <name evidence="3" type="ORF">HGB48_27080</name>
</gene>
<dbReference type="Pfam" id="PF13581">
    <property type="entry name" value="HATPase_c_2"/>
    <property type="match status" value="1"/>
</dbReference>
<protein>
    <submittedName>
        <fullName evidence="3">ATP-binding protein</fullName>
    </submittedName>
</protein>
<name>A0A846ZBP9_9ACTN</name>
<dbReference type="EMBL" id="JAAXPI010000053">
    <property type="protein sequence ID" value="NKZ07366.1"/>
    <property type="molecule type" value="Genomic_DNA"/>
</dbReference>
<dbReference type="InterPro" id="IPR036890">
    <property type="entry name" value="HATPase_C_sf"/>
</dbReference>
<dbReference type="InterPro" id="IPR003594">
    <property type="entry name" value="HATPase_dom"/>
</dbReference>
<dbReference type="GO" id="GO:0004674">
    <property type="term" value="F:protein serine/threonine kinase activity"/>
    <property type="evidence" value="ECO:0007669"/>
    <property type="project" value="UniProtKB-KW"/>
</dbReference>
<proteinExistence type="predicted"/>
<comment type="caution">
    <text evidence="3">The sequence shown here is derived from an EMBL/GenBank/DDBJ whole genome shotgun (WGS) entry which is preliminary data.</text>
</comment>
<keyword evidence="4" id="KW-1185">Reference proteome</keyword>
<keyword evidence="1" id="KW-0418">Kinase</keyword>
<dbReference type="GO" id="GO:0005524">
    <property type="term" value="F:ATP binding"/>
    <property type="evidence" value="ECO:0007669"/>
    <property type="project" value="UniProtKB-KW"/>
</dbReference>
<keyword evidence="3" id="KW-0067">ATP-binding</keyword>
<accession>A0A846ZBP9</accession>
<dbReference type="AlphaFoldDB" id="A0A846ZBP9"/>
<evidence type="ECO:0000313" key="3">
    <source>
        <dbReference type="EMBL" id="NKZ07366.1"/>
    </source>
</evidence>
<dbReference type="CDD" id="cd16936">
    <property type="entry name" value="HATPase_RsbW-like"/>
    <property type="match status" value="1"/>
</dbReference>
<dbReference type="Proteomes" id="UP000579250">
    <property type="component" value="Unassembled WGS sequence"/>
</dbReference>
<keyword evidence="3" id="KW-0547">Nucleotide-binding</keyword>
<dbReference type="Gene3D" id="3.30.565.10">
    <property type="entry name" value="Histidine kinase-like ATPase, C-terminal domain"/>
    <property type="match status" value="1"/>
</dbReference>
<sequence>MPETRPPAGAGTRRTEVLGLAALPSAVPAAWHFARALLGAWEVGEARRWACQQVVAEFAGDALAAARGTAMLTVRFRLCARYLVVEVHDDGSGWSRAAPDGSGRGLPPIGSLASEWGVYAQAGGRVAWAAWGLAESTGFASDANPADLPSAEGLMDPVTPHNW</sequence>
<evidence type="ECO:0000259" key="2">
    <source>
        <dbReference type="Pfam" id="PF13581"/>
    </source>
</evidence>
<feature type="domain" description="Histidine kinase/HSP90-like ATPase" evidence="2">
    <location>
        <begin position="21"/>
        <end position="128"/>
    </location>
</feature>
<evidence type="ECO:0000313" key="4">
    <source>
        <dbReference type="Proteomes" id="UP000579250"/>
    </source>
</evidence>
<dbReference type="RefSeq" id="WP_157438012.1">
    <property type="nucleotide sequence ID" value="NZ_JAAXPI010000053.1"/>
</dbReference>
<organism evidence="3 4">
    <name type="scientific">Actinomadura latina</name>
    <dbReference type="NCBI Taxonomy" id="163603"/>
    <lineage>
        <taxon>Bacteria</taxon>
        <taxon>Bacillati</taxon>
        <taxon>Actinomycetota</taxon>
        <taxon>Actinomycetes</taxon>
        <taxon>Streptosporangiales</taxon>
        <taxon>Thermomonosporaceae</taxon>
        <taxon>Actinomadura</taxon>
    </lineage>
</organism>
<dbReference type="PANTHER" id="PTHR35526">
    <property type="entry name" value="ANTI-SIGMA-F FACTOR RSBW-RELATED"/>
    <property type="match status" value="1"/>
</dbReference>
<dbReference type="PANTHER" id="PTHR35526:SF3">
    <property type="entry name" value="ANTI-SIGMA-F FACTOR RSBW"/>
    <property type="match status" value="1"/>
</dbReference>
<keyword evidence="1" id="KW-0808">Transferase</keyword>
<evidence type="ECO:0000256" key="1">
    <source>
        <dbReference type="ARBA" id="ARBA00022527"/>
    </source>
</evidence>
<dbReference type="InterPro" id="IPR050267">
    <property type="entry name" value="Anti-sigma-factor_SerPK"/>
</dbReference>